<dbReference type="InterPro" id="IPR034732">
    <property type="entry name" value="EPHD"/>
</dbReference>
<feature type="domain" description="GATA-type" evidence="7">
    <location>
        <begin position="604"/>
        <end position="642"/>
    </location>
</feature>
<evidence type="ECO:0000259" key="6">
    <source>
        <dbReference type="PROSITE" id="PS50016"/>
    </source>
</evidence>
<sequence>MASSSLAATGLTSAPPALQQNSQRQTHLPTSNGGSPAPSSRSAAPITTVAIRNGKTIGINDHIYISAAWAPGAGEPYVIARVMEFVTAASSRSGAAALASSSGTLQVRANLFLRMRDITVRSSSDPRLLVATMHSDVFNLENVRGICNVRHRDLIGSGSAPDVSQWKKKEDHFYYHQLYDRYIHRFYDVIPTEKVKNVPPEVLSTLRQRYSFVIAEPGMMADLCDALRGCAVCHRWAASVESVRCDTCKKFFHMKCLNPPLASKPAKGYSWTPAPEKTIDDIRGTRCFNRWPYRYFGQHTHALDVLDPHDSVYPIAATRLGVKYQAVLPSWQEQQAAGLGVHFRVKGSGKDEDGGAVADESAEARAATAIKRKGGRPAKRKRGGGVADGPDRSDSPMTTVNTPTMLPAPLPSEPPEFERGTDQSVEAIFLPSVVAGERNLDVYLKAAHSALKGVDNFNVDFLDRALTLLTERGGDMVAALQALSQSKPEDLRIVHWTSRELKQFDTAMRECSSDMRQLKKRIPTKRYSDIVRHFVVWKVQRLREDLEAQAAEPQGSGSGAASSAQDVQGPSGSATSPSARASVSRAVSPSLSVFGDDDAPPAASSGPRGCSMCSTTTSEVWYKGHHLWPNRYLCINCGLYWRKYAAEAHNTELVSVNTRHKTANAASTAAAVTSTAAEENGVLGVAPFTKLAAKGKERDKDRGAAAASTSAPQAEPAPCVLCGAVEPRASLAQCQSCSLSVHQACFGLDAADMEAAAAGSWLCEACENEETLDAALPTECNNWVHVLCALFTPEVVFSDPLRLKTVEGCGNLPAWRYESTCYVCDQRAGSCITCAESGCRRTFHVSCAVNRPEDFAIGFEVGPPRKKGGVETTTFRGETGVLSAVVYCADHRPAVAAPKAAAAGSSAAATALALATTKGARFFGLAELDDDGASTALQLYARTYKHVGATVTGHGTSNAASSVVAHMTESSYALLRRAKRFDLLSSSASAPSPSRAGAAGIAGAPGVTTTPAPTEMRVGLHIGSSSASSSSSRFGLAIDIGGEDVQEEAEECWKCHTKTSPFWWSIPPPSDVAVAPPANTERQVKREEGVSSSPLLDGQESAPKRSTGGNPVCCTFCRATFFPSVEMHVDL</sequence>
<evidence type="ECO:0000313" key="11">
    <source>
        <dbReference type="Proteomes" id="UP000053664"/>
    </source>
</evidence>
<dbReference type="PROSITE" id="PS50016">
    <property type="entry name" value="ZF_PHD_2"/>
    <property type="match status" value="1"/>
</dbReference>
<reference evidence="10 11" key="1">
    <citation type="journal article" date="2013" name="Plant Cell">
        <title>The transition from a phytopathogenic smut ancestor to an anamorphic biocontrol agent deciphered by comparative whole-genome analysis.</title>
        <authorList>
            <person name="Lefebvre F."/>
            <person name="Joly D.L."/>
            <person name="Labbe C."/>
            <person name="Teichmann B."/>
            <person name="Linning R."/>
            <person name="Belzile F."/>
            <person name="Bakkeren G."/>
            <person name="Belanger R.R."/>
        </authorList>
    </citation>
    <scope>NUCLEOTIDE SEQUENCE [LARGE SCALE GENOMIC DNA]</scope>
    <source>
        <strain evidence="10 11">PF-1</strain>
    </source>
</reference>
<dbReference type="CDD" id="cd15571">
    <property type="entry name" value="ePHD"/>
    <property type="match status" value="1"/>
</dbReference>
<feature type="domain" description="PHD-type" evidence="9">
    <location>
        <begin position="760"/>
        <end position="892"/>
    </location>
</feature>
<dbReference type="PROSITE" id="PS51038">
    <property type="entry name" value="BAH"/>
    <property type="match status" value="1"/>
</dbReference>
<dbReference type="Proteomes" id="UP000053664">
    <property type="component" value="Unassembled WGS sequence"/>
</dbReference>
<dbReference type="InterPro" id="IPR013088">
    <property type="entry name" value="Znf_NHR/GATA"/>
</dbReference>
<feature type="domain" description="PHD-type" evidence="6">
    <location>
        <begin position="716"/>
        <end position="769"/>
    </location>
</feature>
<dbReference type="GO" id="GO:0004842">
    <property type="term" value="F:ubiquitin-protein transferase activity"/>
    <property type="evidence" value="ECO:0007669"/>
    <property type="project" value="TreeGrafter"/>
</dbReference>
<dbReference type="SMART" id="SM00401">
    <property type="entry name" value="ZnF_GATA"/>
    <property type="match status" value="1"/>
</dbReference>
<evidence type="ECO:0000256" key="2">
    <source>
        <dbReference type="ARBA" id="ARBA00022771"/>
    </source>
</evidence>
<feature type="region of interest" description="Disordered" evidence="5">
    <location>
        <begin position="1"/>
        <end position="43"/>
    </location>
</feature>
<feature type="region of interest" description="Disordered" evidence="5">
    <location>
        <begin position="986"/>
        <end position="1012"/>
    </location>
</feature>
<dbReference type="Pfam" id="PF00628">
    <property type="entry name" value="PHD"/>
    <property type="match status" value="1"/>
</dbReference>
<dbReference type="InterPro" id="IPR029617">
    <property type="entry name" value="Snt2"/>
</dbReference>
<dbReference type="HOGENOM" id="CLU_001514_0_0_1"/>
<evidence type="ECO:0000256" key="3">
    <source>
        <dbReference type="ARBA" id="ARBA00022833"/>
    </source>
</evidence>
<dbReference type="Gene3D" id="3.30.50.10">
    <property type="entry name" value="Erythroid Transcription Factor GATA-1, subunit A"/>
    <property type="match status" value="1"/>
</dbReference>
<dbReference type="InterPro" id="IPR001025">
    <property type="entry name" value="BAH_dom"/>
</dbReference>
<keyword evidence="3" id="KW-0862">Zinc</keyword>
<feature type="compositionally biased region" description="Polar residues" evidence="5">
    <location>
        <begin position="395"/>
        <end position="404"/>
    </location>
</feature>
<dbReference type="PROSITE" id="PS51805">
    <property type="entry name" value="EPHD"/>
    <property type="match status" value="1"/>
</dbReference>
<dbReference type="InterPro" id="IPR000679">
    <property type="entry name" value="Znf_GATA"/>
</dbReference>
<evidence type="ECO:0000259" key="9">
    <source>
        <dbReference type="PROSITE" id="PS51805"/>
    </source>
</evidence>
<proteinExistence type="predicted"/>
<feature type="region of interest" description="Disordered" evidence="5">
    <location>
        <begin position="548"/>
        <end position="582"/>
    </location>
</feature>
<dbReference type="GO" id="GO:0036205">
    <property type="term" value="P:histone catabolic process"/>
    <property type="evidence" value="ECO:0007669"/>
    <property type="project" value="TreeGrafter"/>
</dbReference>
<name>A0A061H481_9BASI</name>
<dbReference type="Pfam" id="PF13832">
    <property type="entry name" value="zf-HC5HC2H_2"/>
    <property type="match status" value="1"/>
</dbReference>
<evidence type="ECO:0000259" key="8">
    <source>
        <dbReference type="PROSITE" id="PS51038"/>
    </source>
</evidence>
<dbReference type="AlphaFoldDB" id="A0A061H481"/>
<feature type="compositionally biased region" description="Basic residues" evidence="5">
    <location>
        <begin position="370"/>
        <end position="383"/>
    </location>
</feature>
<evidence type="ECO:0000259" key="7">
    <source>
        <dbReference type="PROSITE" id="PS50114"/>
    </source>
</evidence>
<evidence type="ECO:0008006" key="12">
    <source>
        <dbReference type="Google" id="ProtNLM"/>
    </source>
</evidence>
<dbReference type="InterPro" id="IPR019787">
    <property type="entry name" value="Znf_PHD-finger"/>
</dbReference>
<feature type="region of interest" description="Disordered" evidence="5">
    <location>
        <begin position="349"/>
        <end position="409"/>
    </location>
</feature>
<dbReference type="GO" id="GO:0048189">
    <property type="term" value="C:Lid2 complex"/>
    <property type="evidence" value="ECO:0007669"/>
    <property type="project" value="TreeGrafter"/>
</dbReference>
<dbReference type="Gene3D" id="2.30.30.490">
    <property type="match status" value="1"/>
</dbReference>
<dbReference type="GO" id="GO:0043565">
    <property type="term" value="F:sequence-specific DNA binding"/>
    <property type="evidence" value="ECO:0007669"/>
    <property type="project" value="InterPro"/>
</dbReference>
<dbReference type="EMBL" id="KE361640">
    <property type="protein sequence ID" value="EPQ27204.1"/>
    <property type="molecule type" value="Genomic_DNA"/>
</dbReference>
<dbReference type="GeneID" id="19319225"/>
<dbReference type="eggNOG" id="KOG0955">
    <property type="taxonomic scope" value="Eukaryota"/>
</dbReference>
<dbReference type="Gene3D" id="3.30.40.10">
    <property type="entry name" value="Zinc/RING finger domain, C3HC4 (zinc finger)"/>
    <property type="match status" value="1"/>
</dbReference>
<dbReference type="InterPro" id="IPR013083">
    <property type="entry name" value="Znf_RING/FYVE/PHD"/>
</dbReference>
<dbReference type="InterPro" id="IPR011011">
    <property type="entry name" value="Znf_FYVE_PHD"/>
</dbReference>
<dbReference type="GO" id="GO:0008270">
    <property type="term" value="F:zinc ion binding"/>
    <property type="evidence" value="ECO:0007669"/>
    <property type="project" value="UniProtKB-KW"/>
</dbReference>
<dbReference type="Gene3D" id="2.30.30.1150">
    <property type="match status" value="1"/>
</dbReference>
<feature type="compositionally biased region" description="Low complexity" evidence="5">
    <location>
        <begin position="1"/>
        <end position="14"/>
    </location>
</feature>
<dbReference type="SUPFAM" id="SSF57903">
    <property type="entry name" value="FYVE/PHD zinc finger"/>
    <property type="match status" value="2"/>
</dbReference>
<dbReference type="PANTHER" id="PTHR47672:SF1">
    <property type="entry name" value="E3 UBIQUITIN-PROTEIN LIGASE SNT2"/>
    <property type="match status" value="1"/>
</dbReference>
<evidence type="ECO:0000256" key="4">
    <source>
        <dbReference type="PROSITE-ProRule" id="PRU00094"/>
    </source>
</evidence>
<organism evidence="10 11">
    <name type="scientific">Pseudozyma flocculosa PF-1</name>
    <dbReference type="NCBI Taxonomy" id="1277687"/>
    <lineage>
        <taxon>Eukaryota</taxon>
        <taxon>Fungi</taxon>
        <taxon>Dikarya</taxon>
        <taxon>Basidiomycota</taxon>
        <taxon>Ustilaginomycotina</taxon>
        <taxon>Ustilaginomycetes</taxon>
        <taxon>Ustilaginales</taxon>
        <taxon>Ustilaginaceae</taxon>
        <taxon>Pseudozyma</taxon>
    </lineage>
</organism>
<gene>
    <name evidence="10" type="ORF">PFL1_05127</name>
</gene>
<dbReference type="SUPFAM" id="SSF57716">
    <property type="entry name" value="Glucocorticoid receptor-like (DNA-binding domain)"/>
    <property type="match status" value="1"/>
</dbReference>
<evidence type="ECO:0000313" key="10">
    <source>
        <dbReference type="EMBL" id="EPQ27204.1"/>
    </source>
</evidence>
<dbReference type="GO" id="GO:0003682">
    <property type="term" value="F:chromatin binding"/>
    <property type="evidence" value="ECO:0007669"/>
    <property type="project" value="InterPro"/>
</dbReference>
<protein>
    <recommendedName>
        <fullName evidence="12">PHD-type domain-containing protein</fullName>
    </recommendedName>
</protein>
<feature type="region of interest" description="Disordered" evidence="5">
    <location>
        <begin position="592"/>
        <end position="611"/>
    </location>
</feature>
<dbReference type="KEGG" id="pfp:PFL1_05127"/>
<keyword evidence="2 4" id="KW-0863">Zinc-finger</keyword>
<feature type="region of interest" description="Disordered" evidence="5">
    <location>
        <begin position="1071"/>
        <end position="1108"/>
    </location>
</feature>
<dbReference type="SMART" id="SM00439">
    <property type="entry name" value="BAH"/>
    <property type="match status" value="1"/>
</dbReference>
<dbReference type="OrthoDB" id="1611972at2759"/>
<feature type="compositionally biased region" description="Low complexity" evidence="5">
    <location>
        <begin position="356"/>
        <end position="369"/>
    </location>
</feature>
<dbReference type="InterPro" id="IPR001965">
    <property type="entry name" value="Znf_PHD"/>
</dbReference>
<dbReference type="SMART" id="SM00249">
    <property type="entry name" value="PHD"/>
    <property type="match status" value="3"/>
</dbReference>
<keyword evidence="1" id="KW-0479">Metal-binding</keyword>
<evidence type="ECO:0000256" key="5">
    <source>
        <dbReference type="SAM" id="MobiDB-lite"/>
    </source>
</evidence>
<accession>A0A061H481</accession>
<dbReference type="Pfam" id="PF01426">
    <property type="entry name" value="BAH"/>
    <property type="match status" value="1"/>
</dbReference>
<feature type="domain" description="BAH" evidence="8">
    <location>
        <begin position="55"/>
        <end position="190"/>
    </location>
</feature>
<dbReference type="PROSITE" id="PS50114">
    <property type="entry name" value="GATA_ZN_FINGER_2"/>
    <property type="match status" value="1"/>
</dbReference>
<dbReference type="RefSeq" id="XP_007880848.1">
    <property type="nucleotide sequence ID" value="XM_007882657.1"/>
</dbReference>
<evidence type="ECO:0000256" key="1">
    <source>
        <dbReference type="ARBA" id="ARBA00022723"/>
    </source>
</evidence>
<feature type="compositionally biased region" description="Polar residues" evidence="5">
    <location>
        <begin position="18"/>
        <end position="34"/>
    </location>
</feature>
<dbReference type="PANTHER" id="PTHR47672">
    <property type="entry name" value="E3 UBIQUITIN-PROTEIN LIGASE SNT2"/>
    <property type="match status" value="1"/>
</dbReference>
<dbReference type="GO" id="GO:0006355">
    <property type="term" value="P:regulation of DNA-templated transcription"/>
    <property type="evidence" value="ECO:0007669"/>
    <property type="project" value="InterPro"/>
</dbReference>
<dbReference type="InterPro" id="IPR043151">
    <property type="entry name" value="BAH_sf"/>
</dbReference>